<evidence type="ECO:0000313" key="2">
    <source>
        <dbReference type="EMBL" id="GGG25528.1"/>
    </source>
</evidence>
<reference evidence="2" key="2">
    <citation type="submission" date="2020-09" db="EMBL/GenBank/DDBJ databases">
        <authorList>
            <person name="Sun Q."/>
            <person name="Zhou Y."/>
        </authorList>
    </citation>
    <scope>NUCLEOTIDE SEQUENCE</scope>
    <source>
        <strain evidence="2">CGMCC 1.15760</strain>
    </source>
</reference>
<protein>
    <recommendedName>
        <fullName evidence="4">Lipoprotein</fullName>
    </recommendedName>
</protein>
<organism evidence="2 3">
    <name type="scientific">Lysinibacillus alkalisoli</name>
    <dbReference type="NCBI Taxonomy" id="1911548"/>
    <lineage>
        <taxon>Bacteria</taxon>
        <taxon>Bacillati</taxon>
        <taxon>Bacillota</taxon>
        <taxon>Bacilli</taxon>
        <taxon>Bacillales</taxon>
        <taxon>Bacillaceae</taxon>
        <taxon>Lysinibacillus</taxon>
    </lineage>
</organism>
<reference evidence="2" key="1">
    <citation type="journal article" date="2014" name="Int. J. Syst. Evol. Microbiol.">
        <title>Complete genome sequence of Corynebacterium casei LMG S-19264T (=DSM 44701T), isolated from a smear-ripened cheese.</title>
        <authorList>
            <consortium name="US DOE Joint Genome Institute (JGI-PGF)"/>
            <person name="Walter F."/>
            <person name="Albersmeier A."/>
            <person name="Kalinowski J."/>
            <person name="Ruckert C."/>
        </authorList>
    </citation>
    <scope>NUCLEOTIDE SEQUENCE</scope>
    <source>
        <strain evidence="2">CGMCC 1.15760</strain>
    </source>
</reference>
<proteinExistence type="predicted"/>
<keyword evidence="3" id="KW-1185">Reference proteome</keyword>
<name>A0A917G7D4_9BACI</name>
<evidence type="ECO:0008006" key="4">
    <source>
        <dbReference type="Google" id="ProtNLM"/>
    </source>
</evidence>
<keyword evidence="1" id="KW-0732">Signal</keyword>
<evidence type="ECO:0000256" key="1">
    <source>
        <dbReference type="SAM" id="SignalP"/>
    </source>
</evidence>
<dbReference type="EMBL" id="BMJT01000006">
    <property type="protein sequence ID" value="GGG25528.1"/>
    <property type="molecule type" value="Genomic_DNA"/>
</dbReference>
<dbReference type="RefSeq" id="WP_188614928.1">
    <property type="nucleotide sequence ID" value="NZ_BMJT01000006.1"/>
</dbReference>
<feature type="signal peptide" evidence="1">
    <location>
        <begin position="1"/>
        <end position="19"/>
    </location>
</feature>
<comment type="caution">
    <text evidence="2">The sequence shown here is derived from an EMBL/GenBank/DDBJ whole genome shotgun (WGS) entry which is preliminary data.</text>
</comment>
<dbReference type="AlphaFoldDB" id="A0A917G7D4"/>
<dbReference type="Proteomes" id="UP000616608">
    <property type="component" value="Unassembled WGS sequence"/>
</dbReference>
<feature type="chain" id="PRO_5039455212" description="Lipoprotein" evidence="1">
    <location>
        <begin position="20"/>
        <end position="126"/>
    </location>
</feature>
<gene>
    <name evidence="2" type="ORF">GCM10007425_20170</name>
</gene>
<sequence length="126" mass="14155">MKRYLIVCAIFLLVLTGCAKQKEEEKDYTNEFIGHWHGEIRHSDGPVAIYVYLTPTGGQITVPSEAIEEADFTTVTYEEEKATGVLHLGERMLQIEGSLTGDRIEGSYKDTEKTYDFTLTRGEGDS</sequence>
<evidence type="ECO:0000313" key="3">
    <source>
        <dbReference type="Proteomes" id="UP000616608"/>
    </source>
</evidence>
<dbReference type="PROSITE" id="PS51257">
    <property type="entry name" value="PROKAR_LIPOPROTEIN"/>
    <property type="match status" value="1"/>
</dbReference>
<accession>A0A917G7D4</accession>